<gene>
    <name evidence="1" type="ORF">BDV29DRAFT_94009</name>
</gene>
<protein>
    <submittedName>
        <fullName evidence="1">Uncharacterized protein</fullName>
    </submittedName>
</protein>
<evidence type="ECO:0000313" key="2">
    <source>
        <dbReference type="Proteomes" id="UP000326565"/>
    </source>
</evidence>
<name>A0A5N5X7Z0_9EURO</name>
<dbReference type="EMBL" id="ML732184">
    <property type="protein sequence ID" value="KAB8076185.1"/>
    <property type="molecule type" value="Genomic_DNA"/>
</dbReference>
<proteinExistence type="predicted"/>
<evidence type="ECO:0000313" key="1">
    <source>
        <dbReference type="EMBL" id="KAB8076185.1"/>
    </source>
</evidence>
<keyword evidence="2" id="KW-1185">Reference proteome</keyword>
<dbReference type="Proteomes" id="UP000326565">
    <property type="component" value="Unassembled WGS sequence"/>
</dbReference>
<organism evidence="1 2">
    <name type="scientific">Aspergillus leporis</name>
    <dbReference type="NCBI Taxonomy" id="41062"/>
    <lineage>
        <taxon>Eukaryota</taxon>
        <taxon>Fungi</taxon>
        <taxon>Dikarya</taxon>
        <taxon>Ascomycota</taxon>
        <taxon>Pezizomycotina</taxon>
        <taxon>Eurotiomycetes</taxon>
        <taxon>Eurotiomycetidae</taxon>
        <taxon>Eurotiales</taxon>
        <taxon>Aspergillaceae</taxon>
        <taxon>Aspergillus</taxon>
        <taxon>Aspergillus subgen. Circumdati</taxon>
    </lineage>
</organism>
<reference evidence="1 2" key="1">
    <citation type="submission" date="2019-04" db="EMBL/GenBank/DDBJ databases">
        <title>Friends and foes A comparative genomics study of 23 Aspergillus species from section Flavi.</title>
        <authorList>
            <consortium name="DOE Joint Genome Institute"/>
            <person name="Kjaerbolling I."/>
            <person name="Vesth T."/>
            <person name="Frisvad J.C."/>
            <person name="Nybo J.L."/>
            <person name="Theobald S."/>
            <person name="Kildgaard S."/>
            <person name="Isbrandt T."/>
            <person name="Kuo A."/>
            <person name="Sato A."/>
            <person name="Lyhne E.K."/>
            <person name="Kogle M.E."/>
            <person name="Wiebenga A."/>
            <person name="Kun R.S."/>
            <person name="Lubbers R.J."/>
            <person name="Makela M.R."/>
            <person name="Barry K."/>
            <person name="Chovatia M."/>
            <person name="Clum A."/>
            <person name="Daum C."/>
            <person name="Haridas S."/>
            <person name="He G."/>
            <person name="LaButti K."/>
            <person name="Lipzen A."/>
            <person name="Mondo S."/>
            <person name="Riley R."/>
            <person name="Salamov A."/>
            <person name="Simmons B.A."/>
            <person name="Magnuson J.K."/>
            <person name="Henrissat B."/>
            <person name="Mortensen U.H."/>
            <person name="Larsen T.O."/>
            <person name="Devries R.P."/>
            <person name="Grigoriev I.V."/>
            <person name="Machida M."/>
            <person name="Baker S.E."/>
            <person name="Andersen M.R."/>
        </authorList>
    </citation>
    <scope>NUCLEOTIDE SEQUENCE [LARGE SCALE GENOMIC DNA]</scope>
    <source>
        <strain evidence="1 2">CBS 151.66</strain>
    </source>
</reference>
<accession>A0A5N5X7Z0</accession>
<sequence length="151" mass="16666">MHFRNISRQEAESKRMISIMDLSSASPGGQIGSPRKPHIQMTRTGHHDGPPLGQQSLQPCVCPTCVKKHQDPNKNGKDSCAPQWSPKFRPPSAQIWHFSRSTDVVQTSTTIIVDIILLLGLIWSPSFFSTSVDGSVGGQHELKARVCQHDT</sequence>
<dbReference type="AlphaFoldDB" id="A0A5N5X7Z0"/>